<accession>A0AA38G3J3</accession>
<sequence length="86" mass="10104">QVQLKIEEAYGDQVIQLKTNKPPKGLITLESIFDFDDANTYRRNFTKVKEDYVELEVANGKKLKVGKLFTQKERERLVAICHKYDR</sequence>
<reference evidence="1 2" key="1">
    <citation type="journal article" date="2021" name="Nat. Plants">
        <title>The Taxus genome provides insights into paclitaxel biosynthesis.</title>
        <authorList>
            <person name="Xiong X."/>
            <person name="Gou J."/>
            <person name="Liao Q."/>
            <person name="Li Y."/>
            <person name="Zhou Q."/>
            <person name="Bi G."/>
            <person name="Li C."/>
            <person name="Du R."/>
            <person name="Wang X."/>
            <person name="Sun T."/>
            <person name="Guo L."/>
            <person name="Liang H."/>
            <person name="Lu P."/>
            <person name="Wu Y."/>
            <person name="Zhang Z."/>
            <person name="Ro D.K."/>
            <person name="Shang Y."/>
            <person name="Huang S."/>
            <person name="Yan J."/>
        </authorList>
    </citation>
    <scope>NUCLEOTIDE SEQUENCE [LARGE SCALE GENOMIC DNA]</scope>
    <source>
        <strain evidence="1">Ta-2019</strain>
    </source>
</reference>
<organism evidence="1 2">
    <name type="scientific">Taxus chinensis</name>
    <name type="common">Chinese yew</name>
    <name type="synonym">Taxus wallichiana var. chinensis</name>
    <dbReference type="NCBI Taxonomy" id="29808"/>
    <lineage>
        <taxon>Eukaryota</taxon>
        <taxon>Viridiplantae</taxon>
        <taxon>Streptophyta</taxon>
        <taxon>Embryophyta</taxon>
        <taxon>Tracheophyta</taxon>
        <taxon>Spermatophyta</taxon>
        <taxon>Pinopsida</taxon>
        <taxon>Pinidae</taxon>
        <taxon>Conifers II</taxon>
        <taxon>Cupressales</taxon>
        <taxon>Taxaceae</taxon>
        <taxon>Taxus</taxon>
    </lineage>
</organism>
<evidence type="ECO:0000313" key="2">
    <source>
        <dbReference type="Proteomes" id="UP000824469"/>
    </source>
</evidence>
<dbReference type="Proteomes" id="UP000824469">
    <property type="component" value="Unassembled WGS sequence"/>
</dbReference>
<evidence type="ECO:0000313" key="1">
    <source>
        <dbReference type="EMBL" id="KAH9315552.1"/>
    </source>
</evidence>
<proteinExistence type="predicted"/>
<dbReference type="AlphaFoldDB" id="A0AA38G3J3"/>
<name>A0AA38G3J3_TAXCH</name>
<dbReference type="EMBL" id="JAHRHJ020000005">
    <property type="protein sequence ID" value="KAH9315552.1"/>
    <property type="molecule type" value="Genomic_DNA"/>
</dbReference>
<feature type="non-terminal residue" evidence="1">
    <location>
        <position position="86"/>
    </location>
</feature>
<gene>
    <name evidence="1" type="ORF">KI387_024179</name>
</gene>
<protein>
    <submittedName>
        <fullName evidence="1">Uncharacterized protein</fullName>
    </submittedName>
</protein>
<keyword evidence="2" id="KW-1185">Reference proteome</keyword>
<comment type="caution">
    <text evidence="1">The sequence shown here is derived from an EMBL/GenBank/DDBJ whole genome shotgun (WGS) entry which is preliminary data.</text>
</comment>
<feature type="non-terminal residue" evidence="1">
    <location>
        <position position="1"/>
    </location>
</feature>